<reference evidence="5" key="2">
    <citation type="journal article" date="2021" name="PeerJ">
        <title>Extensive microbial diversity within the chicken gut microbiome revealed by metagenomics and culture.</title>
        <authorList>
            <person name="Gilroy R."/>
            <person name="Ravi A."/>
            <person name="Getino M."/>
            <person name="Pursley I."/>
            <person name="Horton D.L."/>
            <person name="Alikhan N.F."/>
            <person name="Baker D."/>
            <person name="Gharbi K."/>
            <person name="Hall N."/>
            <person name="Watson M."/>
            <person name="Adriaenssens E.M."/>
            <person name="Foster-Nyarko E."/>
            <person name="Jarju S."/>
            <person name="Secka A."/>
            <person name="Antonio M."/>
            <person name="Oren A."/>
            <person name="Chaudhuri R.R."/>
            <person name="La Ragione R."/>
            <person name="Hildebrand F."/>
            <person name="Pallen M.J."/>
        </authorList>
    </citation>
    <scope>NUCLEOTIDE SEQUENCE</scope>
    <source>
        <strain evidence="5">17213</strain>
    </source>
</reference>
<evidence type="ECO:0000256" key="2">
    <source>
        <dbReference type="ARBA" id="ARBA00023125"/>
    </source>
</evidence>
<evidence type="ECO:0000256" key="3">
    <source>
        <dbReference type="ARBA" id="ARBA00023163"/>
    </source>
</evidence>
<dbReference type="PANTHER" id="PTHR43537">
    <property type="entry name" value="TRANSCRIPTIONAL REGULATOR, GNTR FAMILY"/>
    <property type="match status" value="1"/>
</dbReference>
<dbReference type="InterPro" id="IPR000524">
    <property type="entry name" value="Tscrpt_reg_HTH_GntR"/>
</dbReference>
<evidence type="ECO:0000259" key="4">
    <source>
        <dbReference type="PROSITE" id="PS50949"/>
    </source>
</evidence>
<proteinExistence type="predicted"/>
<accession>A0A9D9DEJ9</accession>
<sequence length="96" mass="11058">MRQKLSLSKCRINADKSIAAQIYDFLRHEIVNTHLKPGTVFSENELSAHFEVSRQPVREALMRLRFDGLLAVYPQRGSVVQKISVSNLRQICFVRT</sequence>
<keyword evidence="2" id="KW-0238">DNA-binding</keyword>
<dbReference type="GO" id="GO:0003677">
    <property type="term" value="F:DNA binding"/>
    <property type="evidence" value="ECO:0007669"/>
    <property type="project" value="UniProtKB-KW"/>
</dbReference>
<organism evidence="5 6">
    <name type="scientific">Candidatus Avisuccinivibrio stercorigallinarum</name>
    <dbReference type="NCBI Taxonomy" id="2840704"/>
    <lineage>
        <taxon>Bacteria</taxon>
        <taxon>Pseudomonadati</taxon>
        <taxon>Pseudomonadota</taxon>
        <taxon>Gammaproteobacteria</taxon>
        <taxon>Aeromonadales</taxon>
        <taxon>Succinivibrionaceae</taxon>
        <taxon>Succinivibrionaceae incertae sedis</taxon>
        <taxon>Candidatus Avisuccinivibrio</taxon>
    </lineage>
</organism>
<gene>
    <name evidence="5" type="ORF">IAB19_10850</name>
</gene>
<dbReference type="PANTHER" id="PTHR43537:SF6">
    <property type="entry name" value="HTH-TYPE TRANSCRIPTIONAL REPRESSOR RSPR"/>
    <property type="match status" value="1"/>
</dbReference>
<dbReference type="Pfam" id="PF00392">
    <property type="entry name" value="GntR"/>
    <property type="match status" value="1"/>
</dbReference>
<comment type="caution">
    <text evidence="5">The sequence shown here is derived from an EMBL/GenBank/DDBJ whole genome shotgun (WGS) entry which is preliminary data.</text>
</comment>
<protein>
    <submittedName>
        <fullName evidence="5">GntR family transcriptional regulator</fullName>
    </submittedName>
</protein>
<evidence type="ECO:0000313" key="6">
    <source>
        <dbReference type="Proteomes" id="UP000823631"/>
    </source>
</evidence>
<dbReference type="Gene3D" id="1.10.10.10">
    <property type="entry name" value="Winged helix-like DNA-binding domain superfamily/Winged helix DNA-binding domain"/>
    <property type="match status" value="1"/>
</dbReference>
<dbReference type="SUPFAM" id="SSF46785">
    <property type="entry name" value="Winged helix' DNA-binding domain"/>
    <property type="match status" value="1"/>
</dbReference>
<dbReference type="SMART" id="SM00345">
    <property type="entry name" value="HTH_GNTR"/>
    <property type="match status" value="1"/>
</dbReference>
<dbReference type="EMBL" id="JADINH010000219">
    <property type="protein sequence ID" value="MBO8416868.1"/>
    <property type="molecule type" value="Genomic_DNA"/>
</dbReference>
<keyword evidence="3" id="KW-0804">Transcription</keyword>
<dbReference type="CDD" id="cd07377">
    <property type="entry name" value="WHTH_GntR"/>
    <property type="match status" value="1"/>
</dbReference>
<name>A0A9D9DEJ9_9GAMM</name>
<dbReference type="GO" id="GO:0003700">
    <property type="term" value="F:DNA-binding transcription factor activity"/>
    <property type="evidence" value="ECO:0007669"/>
    <property type="project" value="InterPro"/>
</dbReference>
<feature type="domain" description="HTH gntR-type" evidence="4">
    <location>
        <begin position="16"/>
        <end position="83"/>
    </location>
</feature>
<dbReference type="InterPro" id="IPR036390">
    <property type="entry name" value="WH_DNA-bd_sf"/>
</dbReference>
<dbReference type="Proteomes" id="UP000823631">
    <property type="component" value="Unassembled WGS sequence"/>
</dbReference>
<evidence type="ECO:0000313" key="5">
    <source>
        <dbReference type="EMBL" id="MBO8416868.1"/>
    </source>
</evidence>
<dbReference type="PROSITE" id="PS50949">
    <property type="entry name" value="HTH_GNTR"/>
    <property type="match status" value="1"/>
</dbReference>
<reference evidence="5" key="1">
    <citation type="submission" date="2020-10" db="EMBL/GenBank/DDBJ databases">
        <authorList>
            <person name="Gilroy R."/>
        </authorList>
    </citation>
    <scope>NUCLEOTIDE SEQUENCE</scope>
    <source>
        <strain evidence="5">17213</strain>
    </source>
</reference>
<dbReference type="AlphaFoldDB" id="A0A9D9DEJ9"/>
<dbReference type="InterPro" id="IPR036388">
    <property type="entry name" value="WH-like_DNA-bd_sf"/>
</dbReference>
<feature type="non-terminal residue" evidence="5">
    <location>
        <position position="96"/>
    </location>
</feature>
<keyword evidence="1" id="KW-0805">Transcription regulation</keyword>
<evidence type="ECO:0000256" key="1">
    <source>
        <dbReference type="ARBA" id="ARBA00023015"/>
    </source>
</evidence>
<dbReference type="PRINTS" id="PR00035">
    <property type="entry name" value="HTHGNTR"/>
</dbReference>